<evidence type="ECO:0000313" key="10">
    <source>
        <dbReference type="EMBL" id="KEO75345.1"/>
    </source>
</evidence>
<dbReference type="InterPro" id="IPR045380">
    <property type="entry name" value="LD_TPept_scaffold_dom"/>
</dbReference>
<keyword evidence="7" id="KW-0732">Signal</keyword>
<evidence type="ECO:0000256" key="4">
    <source>
        <dbReference type="ARBA" id="ARBA00022960"/>
    </source>
</evidence>
<dbReference type="GO" id="GO:0004180">
    <property type="term" value="F:carboxypeptidase activity"/>
    <property type="evidence" value="ECO:0007669"/>
    <property type="project" value="UniProtKB-ARBA"/>
</dbReference>
<dbReference type="InterPro" id="IPR005490">
    <property type="entry name" value="LD_TPept_cat_dom"/>
</dbReference>
<evidence type="ECO:0000313" key="11">
    <source>
        <dbReference type="Proteomes" id="UP000027821"/>
    </source>
</evidence>
<keyword evidence="4" id="KW-0133">Cell shape</keyword>
<feature type="signal peptide" evidence="7">
    <location>
        <begin position="1"/>
        <end position="23"/>
    </location>
</feature>
<organism evidence="10 11">
    <name type="scientific">Anditalea andensis</name>
    <dbReference type="NCBI Taxonomy" id="1048983"/>
    <lineage>
        <taxon>Bacteria</taxon>
        <taxon>Pseudomonadati</taxon>
        <taxon>Bacteroidota</taxon>
        <taxon>Cytophagia</taxon>
        <taxon>Cytophagales</taxon>
        <taxon>Cytophagaceae</taxon>
        <taxon>Anditalea</taxon>
    </lineage>
</organism>
<dbReference type="AlphaFoldDB" id="A0A074L4C7"/>
<proteinExistence type="inferred from homology"/>
<dbReference type="InterPro" id="IPR052905">
    <property type="entry name" value="LD-transpeptidase_YkuD-like"/>
</dbReference>
<comment type="caution">
    <text evidence="10">The sequence shown here is derived from an EMBL/GenBank/DDBJ whole genome shotgun (WGS) entry which is preliminary data.</text>
</comment>
<keyword evidence="6" id="KW-0961">Cell wall biogenesis/degradation</keyword>
<dbReference type="PANTHER" id="PTHR41533">
    <property type="entry name" value="L,D-TRANSPEPTIDASE HI_1667-RELATED"/>
    <property type="match status" value="1"/>
</dbReference>
<evidence type="ECO:0000256" key="6">
    <source>
        <dbReference type="ARBA" id="ARBA00023316"/>
    </source>
</evidence>
<feature type="domain" description="L,D-TPase catalytic" evidence="8">
    <location>
        <begin position="218"/>
        <end position="375"/>
    </location>
</feature>
<dbReference type="EMBL" id="JMIH01000013">
    <property type="protein sequence ID" value="KEO75345.1"/>
    <property type="molecule type" value="Genomic_DNA"/>
</dbReference>
<keyword evidence="5" id="KW-0573">Peptidoglycan synthesis</keyword>
<dbReference type="RefSeq" id="WP_035070103.1">
    <property type="nucleotide sequence ID" value="NZ_JMIH01000013.1"/>
</dbReference>
<evidence type="ECO:0000259" key="9">
    <source>
        <dbReference type="Pfam" id="PF20142"/>
    </source>
</evidence>
<name>A0A074L4C7_9BACT</name>
<evidence type="ECO:0000256" key="3">
    <source>
        <dbReference type="ARBA" id="ARBA00022679"/>
    </source>
</evidence>
<dbReference type="PANTHER" id="PTHR41533:SF2">
    <property type="entry name" value="BLR7131 PROTEIN"/>
    <property type="match status" value="1"/>
</dbReference>
<dbReference type="GO" id="GO:0071555">
    <property type="term" value="P:cell wall organization"/>
    <property type="evidence" value="ECO:0007669"/>
    <property type="project" value="UniProtKB-KW"/>
</dbReference>
<dbReference type="GO" id="GO:0009252">
    <property type="term" value="P:peptidoglycan biosynthetic process"/>
    <property type="evidence" value="ECO:0007669"/>
    <property type="project" value="UniProtKB-UniPathway"/>
</dbReference>
<sequence length="455" mass="53030">MGKRYKMILPTFILLLFSSPIFAHQDTLLFDTCILHSPELVQDFYKSRNYEPAWTKEGKFSVKAYSFIHILSNAHYYGLQAKHYHLLELMELKEKQVLGSHAWEIESLLTDSFFTFAHHLRAGQMDNEKLTIKKAGKTRMDISILDQALNSPSIKNVLDNQEPSHVQYHHLKAKLHEILNNKNTLWSTIGSEALKTEIQTIALNMERWRWESKDFGDRHILINIPSYMMEVWEDGKMILASKTIVGSARMQTPILDSQIEKFIIHPTLVSEEIFSSELLPILTKDPTYLSRNGYDVMDDGKSIDASNIIWENYKYEPFPYTISKQDVNHKLMGRLRFEMDSVTLLHDSEAKHLFIRNFRALTGGCVIIDKAEQLVFHLVKNDNNVHLSQLQELFDSKSSYTEVEVMQPIQIYTRYFTADGNQIFTDIYGKDLPLLTFFDDMVDWDKGNYNLQRIR</sequence>
<evidence type="ECO:0000256" key="1">
    <source>
        <dbReference type="ARBA" id="ARBA00004752"/>
    </source>
</evidence>
<feature type="chain" id="PRO_5001697312" evidence="7">
    <location>
        <begin position="24"/>
        <end position="455"/>
    </location>
</feature>
<reference evidence="10 11" key="1">
    <citation type="submission" date="2014-04" db="EMBL/GenBank/DDBJ databases">
        <title>Characterization and application of a salt tolerant electro-active bacterium.</title>
        <authorList>
            <person name="Yang L."/>
            <person name="Wei S."/>
            <person name="Tay Q.X.M."/>
        </authorList>
    </citation>
    <scope>NUCLEOTIDE SEQUENCE [LARGE SCALE GENOMIC DNA]</scope>
    <source>
        <strain evidence="10 11">LY1</strain>
    </source>
</reference>
<evidence type="ECO:0000256" key="7">
    <source>
        <dbReference type="SAM" id="SignalP"/>
    </source>
</evidence>
<dbReference type="Pfam" id="PF03734">
    <property type="entry name" value="YkuD"/>
    <property type="match status" value="1"/>
</dbReference>
<dbReference type="eggNOG" id="COG2989">
    <property type="taxonomic scope" value="Bacteria"/>
</dbReference>
<dbReference type="STRING" id="1048983.EL17_02050"/>
<evidence type="ECO:0000256" key="5">
    <source>
        <dbReference type="ARBA" id="ARBA00022984"/>
    </source>
</evidence>
<keyword evidence="11" id="KW-1185">Reference proteome</keyword>
<comment type="pathway">
    <text evidence="1">Cell wall biogenesis; peptidoglycan biosynthesis.</text>
</comment>
<dbReference type="OrthoDB" id="9778545at2"/>
<dbReference type="Pfam" id="PF20142">
    <property type="entry name" value="Scaffold"/>
    <property type="match status" value="1"/>
</dbReference>
<feature type="domain" description="L,D-transpeptidase scaffold" evidence="9">
    <location>
        <begin position="40"/>
        <end position="175"/>
    </location>
</feature>
<accession>A0A074L4C7</accession>
<protein>
    <submittedName>
        <fullName evidence="10">Uncharacterized protein</fullName>
    </submittedName>
</protein>
<dbReference type="UniPathway" id="UPA00219"/>
<dbReference type="Proteomes" id="UP000027821">
    <property type="component" value="Unassembled WGS sequence"/>
</dbReference>
<evidence type="ECO:0000259" key="8">
    <source>
        <dbReference type="Pfam" id="PF03734"/>
    </source>
</evidence>
<dbReference type="InterPro" id="IPR038063">
    <property type="entry name" value="Transpep_catalytic_dom"/>
</dbReference>
<dbReference type="CDD" id="cd16913">
    <property type="entry name" value="YkuD_like"/>
    <property type="match status" value="1"/>
</dbReference>
<gene>
    <name evidence="10" type="ORF">EL17_02050</name>
</gene>
<dbReference type="SUPFAM" id="SSF141523">
    <property type="entry name" value="L,D-transpeptidase catalytic domain-like"/>
    <property type="match status" value="1"/>
</dbReference>
<comment type="similarity">
    <text evidence="2">Belongs to the YkuD family.</text>
</comment>
<dbReference type="GO" id="GO:0008360">
    <property type="term" value="P:regulation of cell shape"/>
    <property type="evidence" value="ECO:0007669"/>
    <property type="project" value="UniProtKB-KW"/>
</dbReference>
<evidence type="ECO:0000256" key="2">
    <source>
        <dbReference type="ARBA" id="ARBA00005992"/>
    </source>
</evidence>
<dbReference type="GO" id="GO:0016740">
    <property type="term" value="F:transferase activity"/>
    <property type="evidence" value="ECO:0007669"/>
    <property type="project" value="UniProtKB-KW"/>
</dbReference>
<keyword evidence="3" id="KW-0808">Transferase</keyword>